<sequence>MLIIFFMLARRLFSILLVLITVPGITPYIHAAPANVKLSGKIINPTADSIEVSYNDNNLAYYPKKFSTHLDKKGSFKLSFPVPVNVYTIVQIAYADRLADIIVSTGDSLVMTVNAKRFDSSVNYAGRGANIQNFLAAHVLKRGRINQYPNNVKNQLQKEPKEFLKAIENENNLEQAMAEKWTPALPPSFTGYWRTFHLYYNYFFTQQYPLARQMVKLRRYTDTIPPENYEVVKSMPVVFNDSFLQVPSYLLYLTGVLEIGLKADGYTVLGKDTTKYMQFEDSVYKLAYKVLPDKSLEYFLAQNIYGRAKTQRLARTEAQLTTFKQRWPASTYMPLLDKQVGLARRLAPGQPAPDMEIHTADGKIMKLSDLKGKVVYLGFWAGWCRQCVGEMINERMVKDLIRKKPLEFVYASIGTDTAGEWGVIERYRIDGLYTNLFSGWNAKEVQDYGVQSLPAYYLIDEDGNFALQRTPSPMQTTELVMEIEKLFK</sequence>
<evidence type="ECO:0000256" key="2">
    <source>
        <dbReference type="ARBA" id="ARBA00022748"/>
    </source>
</evidence>
<evidence type="ECO:0000313" key="7">
    <source>
        <dbReference type="Proteomes" id="UP000239872"/>
    </source>
</evidence>
<keyword evidence="4" id="KW-0676">Redox-active center</keyword>
<evidence type="ECO:0000259" key="5">
    <source>
        <dbReference type="PROSITE" id="PS51352"/>
    </source>
</evidence>
<proteinExistence type="predicted"/>
<name>A0A2S7SSX5_9BACT</name>
<dbReference type="InterPro" id="IPR050553">
    <property type="entry name" value="Thioredoxin_ResA/DsbE_sf"/>
</dbReference>
<keyword evidence="2" id="KW-0201">Cytochrome c-type biogenesis</keyword>
<accession>A0A2S7SSX5</accession>
<dbReference type="GO" id="GO:0030313">
    <property type="term" value="C:cell envelope"/>
    <property type="evidence" value="ECO:0007669"/>
    <property type="project" value="UniProtKB-SubCell"/>
</dbReference>
<reference evidence="6 7" key="1">
    <citation type="submission" date="2018-01" db="EMBL/GenBank/DDBJ databases">
        <title>A novel member of the phylum Bacteroidetes isolated from glacier ice.</title>
        <authorList>
            <person name="Liu Q."/>
            <person name="Xin Y.-H."/>
        </authorList>
    </citation>
    <scope>NUCLEOTIDE SEQUENCE [LARGE SCALE GENOMIC DNA]</scope>
    <source>
        <strain evidence="6 7">RB1R16</strain>
    </source>
</reference>
<dbReference type="PANTHER" id="PTHR42852">
    <property type="entry name" value="THIOL:DISULFIDE INTERCHANGE PROTEIN DSBE"/>
    <property type="match status" value="1"/>
</dbReference>
<evidence type="ECO:0000256" key="1">
    <source>
        <dbReference type="ARBA" id="ARBA00004196"/>
    </source>
</evidence>
<dbReference type="GO" id="GO:0017004">
    <property type="term" value="P:cytochrome complex assembly"/>
    <property type="evidence" value="ECO:0007669"/>
    <property type="project" value="UniProtKB-KW"/>
</dbReference>
<gene>
    <name evidence="6" type="ORF">CJD36_017390</name>
</gene>
<dbReference type="InterPro" id="IPR013740">
    <property type="entry name" value="Redoxin"/>
</dbReference>
<organism evidence="6 7">
    <name type="scientific">Flavipsychrobacter stenotrophus</name>
    <dbReference type="NCBI Taxonomy" id="2077091"/>
    <lineage>
        <taxon>Bacteria</taxon>
        <taxon>Pseudomonadati</taxon>
        <taxon>Bacteroidota</taxon>
        <taxon>Chitinophagia</taxon>
        <taxon>Chitinophagales</taxon>
        <taxon>Chitinophagaceae</taxon>
        <taxon>Flavipsychrobacter</taxon>
    </lineage>
</organism>
<dbReference type="Gene3D" id="3.40.30.10">
    <property type="entry name" value="Glutaredoxin"/>
    <property type="match status" value="1"/>
</dbReference>
<keyword evidence="7" id="KW-1185">Reference proteome</keyword>
<dbReference type="Pfam" id="PF08534">
    <property type="entry name" value="Redoxin"/>
    <property type="match status" value="1"/>
</dbReference>
<protein>
    <recommendedName>
        <fullName evidence="5">Thioredoxin domain-containing protein</fullName>
    </recommendedName>
</protein>
<feature type="domain" description="Thioredoxin" evidence="5">
    <location>
        <begin position="346"/>
        <end position="488"/>
    </location>
</feature>
<evidence type="ECO:0000256" key="3">
    <source>
        <dbReference type="ARBA" id="ARBA00023157"/>
    </source>
</evidence>
<comment type="subcellular location">
    <subcellularLocation>
        <location evidence="1">Cell envelope</location>
    </subcellularLocation>
</comment>
<dbReference type="AlphaFoldDB" id="A0A2S7SSX5"/>
<dbReference type="EMBL" id="PPSL01000005">
    <property type="protein sequence ID" value="PQJ09705.1"/>
    <property type="molecule type" value="Genomic_DNA"/>
</dbReference>
<dbReference type="SUPFAM" id="SSF52833">
    <property type="entry name" value="Thioredoxin-like"/>
    <property type="match status" value="1"/>
</dbReference>
<dbReference type="CDD" id="cd02966">
    <property type="entry name" value="TlpA_like_family"/>
    <property type="match status" value="1"/>
</dbReference>
<evidence type="ECO:0000256" key="4">
    <source>
        <dbReference type="ARBA" id="ARBA00023284"/>
    </source>
</evidence>
<dbReference type="Proteomes" id="UP000239872">
    <property type="component" value="Unassembled WGS sequence"/>
</dbReference>
<dbReference type="InterPro" id="IPR013766">
    <property type="entry name" value="Thioredoxin_domain"/>
</dbReference>
<dbReference type="PROSITE" id="PS51352">
    <property type="entry name" value="THIOREDOXIN_2"/>
    <property type="match status" value="1"/>
</dbReference>
<dbReference type="InterPro" id="IPR036249">
    <property type="entry name" value="Thioredoxin-like_sf"/>
</dbReference>
<evidence type="ECO:0000313" key="6">
    <source>
        <dbReference type="EMBL" id="PQJ09705.1"/>
    </source>
</evidence>
<comment type="caution">
    <text evidence="6">The sequence shown here is derived from an EMBL/GenBank/DDBJ whole genome shotgun (WGS) entry which is preliminary data.</text>
</comment>
<dbReference type="GO" id="GO:0016491">
    <property type="term" value="F:oxidoreductase activity"/>
    <property type="evidence" value="ECO:0007669"/>
    <property type="project" value="InterPro"/>
</dbReference>
<dbReference type="PANTHER" id="PTHR42852:SF6">
    <property type="entry name" value="THIOL:DISULFIDE INTERCHANGE PROTEIN DSBE"/>
    <property type="match status" value="1"/>
</dbReference>
<keyword evidence="3" id="KW-1015">Disulfide bond</keyword>